<proteinExistence type="predicted"/>
<dbReference type="PROSITE" id="PS51257">
    <property type="entry name" value="PROKAR_LIPOPROTEIN"/>
    <property type="match status" value="1"/>
</dbReference>
<organism evidence="2 3">
    <name type="scientific">Nonomuraea spiralis</name>
    <dbReference type="NCBI Taxonomy" id="46182"/>
    <lineage>
        <taxon>Bacteria</taxon>
        <taxon>Bacillati</taxon>
        <taxon>Actinomycetota</taxon>
        <taxon>Actinomycetes</taxon>
        <taxon>Streptosporangiales</taxon>
        <taxon>Streptosporangiaceae</taxon>
        <taxon>Nonomuraea</taxon>
    </lineage>
</organism>
<name>A0ABV5IY07_9ACTN</name>
<sequence>MDANRLGRRQLLQGALGLAALGALGALGACGSGGGGAGSGTSGARANAQVTLPRHVPFTGLKADLPATADGVLPAFFAYPADPVKFTTEVPARGGTVHALCTMNTPPTPLAGNRYWQALNQALGAELRITGAPTADYVNKFQTMMAGGDLPDTMEVRANTPQLPGLLEAKFQELSEFLSGDKIKDYPGLANIPTTSWQSTVYNGGIYGIPIHLPAIRLAASARADIVAAKGLSLDVRSGAEFIALLKGLTEPSANKWAIDEPLSTLEFVGAMLGVANNWKVEGGRFTKNYEQPEMKKALEVVAGLWKDQVFHPDAFTATGAQKVAWMSSGATKIHVGASTWSNIAIAARAADPKAELKALQPPKFDGGGPAPTYLGPAVFSITGLKKAPKERIEEVLRVLNWLVSPFGTAEHRQRVYGVKDWDFTLKGSDPIHTDAGKSETTVPTLYIAASPVVHYAPGFPDITRNEYEAEKAALVNAESWPIGGLYSATDQSQGATLDKRMRDLQADIIQGRKPVSAWDEGVAAWKSGGGDKTRAEYQDALQKSGRN</sequence>
<dbReference type="RefSeq" id="WP_189648275.1">
    <property type="nucleotide sequence ID" value="NZ_BMRC01000006.1"/>
</dbReference>
<accession>A0ABV5IY07</accession>
<dbReference type="InterPro" id="IPR006059">
    <property type="entry name" value="SBP"/>
</dbReference>
<feature type="region of interest" description="Disordered" evidence="1">
    <location>
        <begin position="529"/>
        <end position="548"/>
    </location>
</feature>
<dbReference type="EMBL" id="JBHMEI010000104">
    <property type="protein sequence ID" value="MFB9209451.1"/>
    <property type="molecule type" value="Genomic_DNA"/>
</dbReference>
<dbReference type="PROSITE" id="PS51318">
    <property type="entry name" value="TAT"/>
    <property type="match status" value="1"/>
</dbReference>
<reference evidence="2 3" key="1">
    <citation type="submission" date="2024-09" db="EMBL/GenBank/DDBJ databases">
        <authorList>
            <person name="Sun Q."/>
            <person name="Mori K."/>
        </authorList>
    </citation>
    <scope>NUCLEOTIDE SEQUENCE [LARGE SCALE GENOMIC DNA]</scope>
    <source>
        <strain evidence="2 3">CCM 3426</strain>
    </source>
</reference>
<evidence type="ECO:0000256" key="1">
    <source>
        <dbReference type="SAM" id="MobiDB-lite"/>
    </source>
</evidence>
<dbReference type="Gene3D" id="3.40.190.10">
    <property type="entry name" value="Periplasmic binding protein-like II"/>
    <property type="match status" value="2"/>
</dbReference>
<dbReference type="SUPFAM" id="SSF53850">
    <property type="entry name" value="Periplasmic binding protein-like II"/>
    <property type="match status" value="1"/>
</dbReference>
<gene>
    <name evidence="2" type="ORF">ACFFV7_50280</name>
</gene>
<protein>
    <submittedName>
        <fullName evidence="2">Extracellular solute-binding protein</fullName>
    </submittedName>
</protein>
<dbReference type="Pfam" id="PF13416">
    <property type="entry name" value="SBP_bac_8"/>
    <property type="match status" value="1"/>
</dbReference>
<evidence type="ECO:0000313" key="3">
    <source>
        <dbReference type="Proteomes" id="UP001589647"/>
    </source>
</evidence>
<evidence type="ECO:0000313" key="2">
    <source>
        <dbReference type="EMBL" id="MFB9209451.1"/>
    </source>
</evidence>
<keyword evidence="3" id="KW-1185">Reference proteome</keyword>
<dbReference type="InterPro" id="IPR006311">
    <property type="entry name" value="TAT_signal"/>
</dbReference>
<dbReference type="Proteomes" id="UP001589647">
    <property type="component" value="Unassembled WGS sequence"/>
</dbReference>
<comment type="caution">
    <text evidence="2">The sequence shown here is derived from an EMBL/GenBank/DDBJ whole genome shotgun (WGS) entry which is preliminary data.</text>
</comment>